<name>A0A6C0JSD8_9ZZZZ</name>
<evidence type="ECO:0000313" key="1">
    <source>
        <dbReference type="EMBL" id="QHU07821.1"/>
    </source>
</evidence>
<sequence length="163" mass="19626">MNTLTIKGKHLFVTPYFVKVGKFPESKFELTLWFFYNNEEVDDNDYKNEEFDDNLRQAIFYDKLSEYEKSLVTGIDCIEILFCENIRMNFVTFCKLLFAFYYRNENDLPKGESDECDECEAIFKYFNRPLDIIIQDVDSDYREQFKNNLIESDLLSHFNELHD</sequence>
<protein>
    <submittedName>
        <fullName evidence="1">Uncharacterized protein</fullName>
    </submittedName>
</protein>
<proteinExistence type="predicted"/>
<accession>A0A6C0JSD8</accession>
<organism evidence="1">
    <name type="scientific">viral metagenome</name>
    <dbReference type="NCBI Taxonomy" id="1070528"/>
    <lineage>
        <taxon>unclassified sequences</taxon>
        <taxon>metagenomes</taxon>
        <taxon>organismal metagenomes</taxon>
    </lineage>
</organism>
<dbReference type="EMBL" id="MN740687">
    <property type="protein sequence ID" value="QHU07821.1"/>
    <property type="molecule type" value="Genomic_DNA"/>
</dbReference>
<reference evidence="1" key="1">
    <citation type="journal article" date="2020" name="Nature">
        <title>Giant virus diversity and host interactions through global metagenomics.</title>
        <authorList>
            <person name="Schulz F."/>
            <person name="Roux S."/>
            <person name="Paez-Espino D."/>
            <person name="Jungbluth S."/>
            <person name="Walsh D.A."/>
            <person name="Denef V.J."/>
            <person name="McMahon K.D."/>
            <person name="Konstantinidis K.T."/>
            <person name="Eloe-Fadrosh E.A."/>
            <person name="Kyrpides N.C."/>
            <person name="Woyke T."/>
        </authorList>
    </citation>
    <scope>NUCLEOTIDE SEQUENCE</scope>
    <source>
        <strain evidence="1">GVMAG-S-1041349-163</strain>
    </source>
</reference>
<dbReference type="AlphaFoldDB" id="A0A6C0JSD8"/>